<feature type="domain" description="RING-type" evidence="3">
    <location>
        <begin position="378"/>
        <end position="428"/>
    </location>
</feature>
<keyword evidence="1" id="KW-0862">Zinc</keyword>
<feature type="domain" description="SWIM-type" evidence="4">
    <location>
        <begin position="288"/>
        <end position="320"/>
    </location>
</feature>
<dbReference type="eggNOG" id="ENOG502RZA9">
    <property type="taxonomic scope" value="Eukaryota"/>
</dbReference>
<evidence type="ECO:0000256" key="1">
    <source>
        <dbReference type="PROSITE-ProRule" id="PRU00175"/>
    </source>
</evidence>
<name>U4LTS8_PYROM</name>
<evidence type="ECO:0000313" key="6">
    <source>
        <dbReference type="Proteomes" id="UP000018144"/>
    </source>
</evidence>
<dbReference type="GO" id="GO:0016301">
    <property type="term" value="F:kinase activity"/>
    <property type="evidence" value="ECO:0007669"/>
    <property type="project" value="UniProtKB-KW"/>
</dbReference>
<keyword evidence="1" id="KW-0863">Zinc-finger</keyword>
<dbReference type="InterPro" id="IPR039903">
    <property type="entry name" value="Zswim2"/>
</dbReference>
<sequence>MAPKRPCLSDNSDSDIEIIEVPRKKAVRQPTPARTPVTPATPARTPAKPVVILDDDDDDLEIIEVRSALAKRPAPTPAPLPAASPATIYADNAALLGSARRAALAPAAAPIASRRVSGVHTLADLPDYNADFNPPAPVYQPPAAPLPTPTRRKPAAPKTKTPSKGCVQTPTTASCPIPRSRVRYSYGRSSTSYSPEPRAPAAAPAVTPATPAASAPRRPSASSAAASNRNKDSPSYRPKRFRPHCPAAVAERLSRALSQRLIVLSRSGYSPTTYSETFTMAGTTGNVYTIKICDIPTCDCPDAKKGNTCKHLLYVMARVLGAREGLVYQAGLTREEVEEVFSRPGAQGAGLGNSAQGSQGAVLGTVAQRKPISDQDPCPICFSEITSSELENGELLYCRAQCGANVHKECFGFWRRTKGTDVTCVLCRQAWVEEVRDGAGLEEVLRDMGGHRVEEGYLNVAEELGISGQRDTSSYYAGPGGFGRRGRERYGWRVGLF</sequence>
<dbReference type="PANTHER" id="PTHR21540">
    <property type="entry name" value="RING FINGER AND SWIM DOMAIN-CONTAINING PROTEIN 2"/>
    <property type="match status" value="1"/>
</dbReference>
<evidence type="ECO:0000259" key="3">
    <source>
        <dbReference type="PROSITE" id="PS50089"/>
    </source>
</evidence>
<organism evidence="5 6">
    <name type="scientific">Pyronema omphalodes (strain CBS 100304)</name>
    <name type="common">Pyronema confluens</name>
    <dbReference type="NCBI Taxonomy" id="1076935"/>
    <lineage>
        <taxon>Eukaryota</taxon>
        <taxon>Fungi</taxon>
        <taxon>Dikarya</taxon>
        <taxon>Ascomycota</taxon>
        <taxon>Pezizomycotina</taxon>
        <taxon>Pezizomycetes</taxon>
        <taxon>Pezizales</taxon>
        <taxon>Pyronemataceae</taxon>
        <taxon>Pyronema</taxon>
    </lineage>
</organism>
<dbReference type="AlphaFoldDB" id="U4LTS8"/>
<dbReference type="EMBL" id="HF936006">
    <property type="protein sequence ID" value="CCX33080.1"/>
    <property type="molecule type" value="Genomic_DNA"/>
</dbReference>
<evidence type="ECO:0000259" key="4">
    <source>
        <dbReference type="PROSITE" id="PS50966"/>
    </source>
</evidence>
<dbReference type="PROSITE" id="PS50089">
    <property type="entry name" value="ZF_RING_2"/>
    <property type="match status" value="1"/>
</dbReference>
<dbReference type="PROSITE" id="PS50966">
    <property type="entry name" value="ZF_SWIM"/>
    <property type="match status" value="1"/>
</dbReference>
<dbReference type="SUPFAM" id="SSF57850">
    <property type="entry name" value="RING/U-box"/>
    <property type="match status" value="1"/>
</dbReference>
<dbReference type="InterPro" id="IPR001841">
    <property type="entry name" value="Znf_RING"/>
</dbReference>
<keyword evidence="5" id="KW-0808">Transferase</keyword>
<feature type="compositionally biased region" description="Low complexity" evidence="2">
    <location>
        <begin position="183"/>
        <end position="227"/>
    </location>
</feature>
<dbReference type="GO" id="GO:0061630">
    <property type="term" value="F:ubiquitin protein ligase activity"/>
    <property type="evidence" value="ECO:0007669"/>
    <property type="project" value="InterPro"/>
</dbReference>
<gene>
    <name evidence="5" type="ORF">PCON_14111</name>
</gene>
<protein>
    <submittedName>
        <fullName evidence="5">Similar to Mitogen-activated protein kinase kinase kinase 1 acc. no. Q13233</fullName>
    </submittedName>
</protein>
<accession>U4LTS8</accession>
<keyword evidence="5" id="KW-0418">Kinase</keyword>
<dbReference type="OMA" id="WETAVGY"/>
<dbReference type="GO" id="GO:0008270">
    <property type="term" value="F:zinc ion binding"/>
    <property type="evidence" value="ECO:0007669"/>
    <property type="project" value="UniProtKB-KW"/>
</dbReference>
<dbReference type="STRING" id="1076935.U4LTS8"/>
<feature type="region of interest" description="Disordered" evidence="2">
    <location>
        <begin position="133"/>
        <end position="242"/>
    </location>
</feature>
<keyword evidence="1" id="KW-0479">Metal-binding</keyword>
<dbReference type="OrthoDB" id="2122982at2759"/>
<dbReference type="Gene3D" id="3.30.40.10">
    <property type="entry name" value="Zinc/RING finger domain, C3HC4 (zinc finger)"/>
    <property type="match status" value="1"/>
</dbReference>
<dbReference type="PANTHER" id="PTHR21540:SF0">
    <property type="entry name" value="PHD FAMILY PROTEIN"/>
    <property type="match status" value="1"/>
</dbReference>
<feature type="compositionally biased region" description="Low complexity" evidence="2">
    <location>
        <begin position="28"/>
        <end position="48"/>
    </location>
</feature>
<dbReference type="Proteomes" id="UP000018144">
    <property type="component" value="Unassembled WGS sequence"/>
</dbReference>
<dbReference type="InterPro" id="IPR007527">
    <property type="entry name" value="Znf_SWIM"/>
</dbReference>
<dbReference type="InterPro" id="IPR013083">
    <property type="entry name" value="Znf_RING/FYVE/PHD"/>
</dbReference>
<evidence type="ECO:0000313" key="5">
    <source>
        <dbReference type="EMBL" id="CCX33080.1"/>
    </source>
</evidence>
<keyword evidence="6" id="KW-1185">Reference proteome</keyword>
<feature type="compositionally biased region" description="Pro residues" evidence="2">
    <location>
        <begin position="134"/>
        <end position="148"/>
    </location>
</feature>
<feature type="region of interest" description="Disordered" evidence="2">
    <location>
        <begin position="23"/>
        <end position="48"/>
    </location>
</feature>
<evidence type="ECO:0000256" key="2">
    <source>
        <dbReference type="SAM" id="MobiDB-lite"/>
    </source>
</evidence>
<reference evidence="5 6" key="1">
    <citation type="journal article" date="2013" name="PLoS Genet.">
        <title>The genome and development-dependent transcriptomes of Pyronema confluens: a window into fungal evolution.</title>
        <authorList>
            <person name="Traeger S."/>
            <person name="Altegoer F."/>
            <person name="Freitag M."/>
            <person name="Gabaldon T."/>
            <person name="Kempken F."/>
            <person name="Kumar A."/>
            <person name="Marcet-Houben M."/>
            <person name="Poggeler S."/>
            <person name="Stajich J.E."/>
            <person name="Nowrousian M."/>
        </authorList>
    </citation>
    <scope>NUCLEOTIDE SEQUENCE [LARGE SCALE GENOMIC DNA]</scope>
    <source>
        <strain evidence="6">CBS 100304</strain>
        <tissue evidence="5">Vegetative mycelium</tissue>
    </source>
</reference>
<proteinExistence type="predicted"/>